<gene>
    <name evidence="1" type="ORF">Dace_2929</name>
</gene>
<comment type="caution">
    <text evidence="1">The sequence shown here is derived from an EMBL/GenBank/DDBJ whole genome shotgun (WGS) entry which is preliminary data.</text>
</comment>
<evidence type="ECO:0000313" key="1">
    <source>
        <dbReference type="EMBL" id="EAT17063.1"/>
    </source>
</evidence>
<sequence>MFTIVDKTVQLDFPLGHHLHCMIGQLPNHIRFDQEEYPEQISAQKWQRIRSVLDLVATGPGNLKKLHFLLFPEATLPVDYLDEALTIIDQQFCVNTVTMFGMEHMPLHAFTRLVEAYADDNQEMLDAIETDRNSGEIDELRVNWAAIVVKESDRRMRVFFQAKSHPFAGEESLDNHDLYHGKVFPLFHSEATGFNFMAMICFDYIYRTIYQSNISTVIQHANELFFRTRQHLDFLAILECNPKPEHTTFRDVINGFYGEYLASAPGVRETITVFCNSAEATRDSLPELSAQDTFGHSSVIIHKNHKMAPRKLDEFSVDTFGGLSVCRLRFGAETRLYYFNLPVFHEFDPRTTRMPLKVHSIFAPDTSGGWQRINFSPVDTDTV</sequence>
<accession>Q1K3B1</accession>
<proteinExistence type="predicted"/>
<evidence type="ECO:0000313" key="2">
    <source>
        <dbReference type="Proteomes" id="UP000005695"/>
    </source>
</evidence>
<protein>
    <submittedName>
        <fullName evidence="1">Uncharacterized protein</fullName>
    </submittedName>
</protein>
<dbReference type="Proteomes" id="UP000005695">
    <property type="component" value="Unassembled WGS sequence"/>
</dbReference>
<keyword evidence="2" id="KW-1185">Reference proteome</keyword>
<dbReference type="AlphaFoldDB" id="Q1K3B1"/>
<reference evidence="1" key="1">
    <citation type="submission" date="2006-05" db="EMBL/GenBank/DDBJ databases">
        <title>Annotation of the draft genome assembly of Desulfuromonas acetoxidans DSM 684.</title>
        <authorList>
            <consortium name="US DOE Joint Genome Institute (JGI-ORNL)"/>
            <person name="Larimer F."/>
            <person name="Land M."/>
            <person name="Hauser L."/>
        </authorList>
    </citation>
    <scope>NUCLEOTIDE SEQUENCE [LARGE SCALE GENOMIC DNA]</scope>
    <source>
        <strain evidence="1">DSM 684</strain>
    </source>
</reference>
<dbReference type="EMBL" id="AAEW02000002">
    <property type="protein sequence ID" value="EAT17063.1"/>
    <property type="molecule type" value="Genomic_DNA"/>
</dbReference>
<organism evidence="1 2">
    <name type="scientific">Desulfuromonas acetoxidans (strain DSM 684 / 11070)</name>
    <dbReference type="NCBI Taxonomy" id="281689"/>
    <lineage>
        <taxon>Bacteria</taxon>
        <taxon>Pseudomonadati</taxon>
        <taxon>Thermodesulfobacteriota</taxon>
        <taxon>Desulfuromonadia</taxon>
        <taxon>Desulfuromonadales</taxon>
        <taxon>Desulfuromonadaceae</taxon>
        <taxon>Desulfuromonas</taxon>
    </lineage>
</organism>
<name>Q1K3B1_DESA6</name>
<dbReference type="OrthoDB" id="5391741at2"/>
<reference evidence="1" key="2">
    <citation type="submission" date="2006-05" db="EMBL/GenBank/DDBJ databases">
        <title>Sequencing of the draft genome and assembly of Desulfuromonas acetoxidans DSM 684.</title>
        <authorList>
            <consortium name="US DOE Joint Genome Institute (JGI-PGF)"/>
            <person name="Copeland A."/>
            <person name="Lucas S."/>
            <person name="Lapidus A."/>
            <person name="Barry K."/>
            <person name="Detter J.C."/>
            <person name="Glavina del Rio T."/>
            <person name="Hammon N."/>
            <person name="Israni S."/>
            <person name="Dalin E."/>
            <person name="Tice H."/>
            <person name="Bruce D."/>
            <person name="Pitluck S."/>
            <person name="Richardson P."/>
        </authorList>
    </citation>
    <scope>NUCLEOTIDE SEQUENCE [LARGE SCALE GENOMIC DNA]</scope>
    <source>
        <strain evidence="1">DSM 684</strain>
    </source>
</reference>
<dbReference type="RefSeq" id="WP_005997971.1">
    <property type="nucleotide sequence ID" value="NZ_AAEW02000002.1"/>
</dbReference>